<dbReference type="GeneID" id="78126298"/>
<proteinExistence type="predicted"/>
<reference evidence="1 2" key="1">
    <citation type="submission" date="2018-04" db="EMBL/GenBank/DDBJ databases">
        <authorList>
            <person name="Eckel V.P."/>
            <person name="Vogel R.F."/>
        </authorList>
    </citation>
    <scope>NUCLEOTIDE SEQUENCE [LARGE SCALE GENOMIC DNA]</scope>
    <source>
        <strain evidence="2">TMW 2.1764</strain>
    </source>
</reference>
<dbReference type="Proteomes" id="UP000325415">
    <property type="component" value="Unassembled WGS sequence"/>
</dbReference>
<dbReference type="AlphaFoldDB" id="A0A5N6S9S9"/>
<gene>
    <name evidence="1" type="ORF">DDE84_01085</name>
</gene>
<evidence type="ECO:0000313" key="2">
    <source>
        <dbReference type="Proteomes" id="UP000325415"/>
    </source>
</evidence>
<keyword evidence="2" id="KW-1185">Reference proteome</keyword>
<protein>
    <submittedName>
        <fullName evidence="1">Uncharacterized protein</fullName>
    </submittedName>
</protein>
<dbReference type="EMBL" id="QDAG01000001">
    <property type="protein sequence ID" value="KAE8130201.1"/>
    <property type="molecule type" value="Genomic_DNA"/>
</dbReference>
<accession>A0A5N6S9S9</accession>
<comment type="caution">
    <text evidence="1">The sequence shown here is derived from an EMBL/GenBank/DDBJ whole genome shotgun (WGS) entry which is preliminary data.</text>
</comment>
<evidence type="ECO:0000313" key="1">
    <source>
        <dbReference type="EMBL" id="KAE8130201.1"/>
    </source>
</evidence>
<sequence>MLWKKSRAKSGNSNTDAVLTDEIPEYIAQPLCTWIRRSEMMLCIDPDTAFLVPENFDTHKKEEMILEFQETVKKTVPFSPLRGIEDTCNYLLNHKEDWDPLLVEYVAFLLEKIIRILSVSEWGEYRVNEDPHQPQSLQPSSSVTYLQRLDICVQDLEDILDRGSSKWRVSINPERPGLIERMDPNQQKMVKTSLSHRDLASKQLAKAYSEIFGREKDYDNGYADLIKAVEALANPLIGPRSTRQTLSRDANDMFDQNWHYVIEPTESRFQVQGGMLRPLMHALMNNHSSRHGDEGRYEPINEKKAKAAFYVAVLLVEAFRDGYVTKDRPQSSNVE</sequence>
<name>A0A5N6S9S9_9BIFI</name>
<dbReference type="RefSeq" id="WP_152579894.1">
    <property type="nucleotide sequence ID" value="NZ_QDAG01000001.1"/>
</dbReference>
<organism evidence="1 2">
    <name type="scientific">Bifidobacterium tibiigranuli</name>
    <dbReference type="NCBI Taxonomy" id="2172043"/>
    <lineage>
        <taxon>Bacteria</taxon>
        <taxon>Bacillati</taxon>
        <taxon>Actinomycetota</taxon>
        <taxon>Actinomycetes</taxon>
        <taxon>Bifidobacteriales</taxon>
        <taxon>Bifidobacteriaceae</taxon>
        <taxon>Bifidobacterium</taxon>
    </lineage>
</organism>